<gene>
    <name evidence="1" type="ORF">E4L96_18520</name>
</gene>
<sequence>MIQNLIVALIVLAAFLYALRKYLPATLRQRLVYTLSRGGSSKARIAKWLNTTASCGDGCDTCGSCETDAAAQAAPRQSPTGHRVIPINKKP</sequence>
<dbReference type="AlphaFoldDB" id="A0A4Y9S102"/>
<proteinExistence type="predicted"/>
<comment type="caution">
    <text evidence="1">The sequence shown here is derived from an EMBL/GenBank/DDBJ whole genome shotgun (WGS) entry which is preliminary data.</text>
</comment>
<keyword evidence="2" id="KW-1185">Reference proteome</keyword>
<accession>A0A4Y9S102</accession>
<protein>
    <submittedName>
        <fullName evidence="1">Uncharacterized protein</fullName>
    </submittedName>
</protein>
<dbReference type="RefSeq" id="WP_135208693.1">
    <property type="nucleotide sequence ID" value="NZ_SPVF01000236.1"/>
</dbReference>
<name>A0A4Y9S102_9BURK</name>
<dbReference type="InterPro" id="IPR046494">
    <property type="entry name" value="DUF6587"/>
</dbReference>
<dbReference type="Proteomes" id="UP000298438">
    <property type="component" value="Unassembled WGS sequence"/>
</dbReference>
<dbReference type="EMBL" id="SPVF01000236">
    <property type="protein sequence ID" value="TFW15004.1"/>
    <property type="molecule type" value="Genomic_DNA"/>
</dbReference>
<evidence type="ECO:0000313" key="1">
    <source>
        <dbReference type="EMBL" id="TFW15004.1"/>
    </source>
</evidence>
<organism evidence="1 2">
    <name type="scientific">Zemynaea arenosa</name>
    <dbReference type="NCBI Taxonomy" id="2561931"/>
    <lineage>
        <taxon>Bacteria</taxon>
        <taxon>Pseudomonadati</taxon>
        <taxon>Pseudomonadota</taxon>
        <taxon>Betaproteobacteria</taxon>
        <taxon>Burkholderiales</taxon>
        <taxon>Oxalobacteraceae</taxon>
        <taxon>Telluria group</taxon>
        <taxon>Zemynaea</taxon>
    </lineage>
</organism>
<dbReference type="OrthoDB" id="8708692at2"/>
<evidence type="ECO:0000313" key="2">
    <source>
        <dbReference type="Proteomes" id="UP000298438"/>
    </source>
</evidence>
<dbReference type="Pfam" id="PF20228">
    <property type="entry name" value="DUF6587"/>
    <property type="match status" value="1"/>
</dbReference>
<reference evidence="1 2" key="1">
    <citation type="submission" date="2019-03" db="EMBL/GenBank/DDBJ databases">
        <title>Draft Genome Sequence of Massilia arenosa sp. nov., a Novel Massilia Species Isolated from a Sandy-loam Maize Soil.</title>
        <authorList>
            <person name="Raths R."/>
            <person name="Peta V."/>
            <person name="Bucking H."/>
        </authorList>
    </citation>
    <scope>NUCLEOTIDE SEQUENCE [LARGE SCALE GENOMIC DNA]</scope>
    <source>
        <strain evidence="1 2">MC02</strain>
    </source>
</reference>